<dbReference type="EMBL" id="JBBKZS010000034">
    <property type="protein sequence ID" value="MEJ8859701.1"/>
    <property type="molecule type" value="Genomic_DNA"/>
</dbReference>
<feature type="transmembrane region" description="Helical" evidence="1">
    <location>
        <begin position="185"/>
        <end position="207"/>
    </location>
</feature>
<name>A0ABU8XJN5_9BURK</name>
<evidence type="ECO:0000256" key="1">
    <source>
        <dbReference type="SAM" id="Phobius"/>
    </source>
</evidence>
<dbReference type="InterPro" id="IPR009495">
    <property type="entry name" value="NrsF"/>
</dbReference>
<sequence length="213" mass="23136">MKTDELVSLLAADTLPVPRRAASRRLVMALLVGVPLALILMQLEYGVRRDLVQVMFWPMFWMKLLVPISLGVAGFVVLQRLARPGAKVGRSWIGMAAPVLMLWAMAIVSYLMAPEDRRSDMVWGHTWRTCVFSIAEISVPVFVAALVALRSLAPTRPAWAGAIAGAMSGASGAAVYALHCPELTAPFLAIWYVAGMALPMVVGALLGPRVLRW</sequence>
<feature type="transmembrane region" description="Helical" evidence="1">
    <location>
        <begin position="159"/>
        <end position="179"/>
    </location>
</feature>
<evidence type="ECO:0000313" key="2">
    <source>
        <dbReference type="EMBL" id="MEJ8859701.1"/>
    </source>
</evidence>
<feature type="transmembrane region" description="Helical" evidence="1">
    <location>
        <begin position="26"/>
        <end position="43"/>
    </location>
</feature>
<keyword evidence="1" id="KW-0812">Transmembrane</keyword>
<protein>
    <submittedName>
        <fullName evidence="2">DUF1109 domain-containing protein</fullName>
    </submittedName>
</protein>
<feature type="transmembrane region" description="Helical" evidence="1">
    <location>
        <begin position="55"/>
        <end position="78"/>
    </location>
</feature>
<gene>
    <name evidence="2" type="ORF">WKW79_34435</name>
</gene>
<dbReference type="RefSeq" id="WP_340339736.1">
    <property type="nucleotide sequence ID" value="NZ_JBBKZS010000034.1"/>
</dbReference>
<proteinExistence type="predicted"/>
<accession>A0ABU8XJN5</accession>
<keyword evidence="1" id="KW-1133">Transmembrane helix</keyword>
<evidence type="ECO:0000313" key="3">
    <source>
        <dbReference type="Proteomes" id="UP001367030"/>
    </source>
</evidence>
<keyword evidence="1" id="KW-0472">Membrane</keyword>
<dbReference type="Pfam" id="PF06532">
    <property type="entry name" value="NrsF"/>
    <property type="match status" value="1"/>
</dbReference>
<comment type="caution">
    <text evidence="2">The sequence shown here is derived from an EMBL/GenBank/DDBJ whole genome shotgun (WGS) entry which is preliminary data.</text>
</comment>
<keyword evidence="3" id="KW-1185">Reference proteome</keyword>
<organism evidence="2 3">
    <name type="scientific">Variovorax robiniae</name>
    <dbReference type="NCBI Taxonomy" id="1836199"/>
    <lineage>
        <taxon>Bacteria</taxon>
        <taxon>Pseudomonadati</taxon>
        <taxon>Pseudomonadota</taxon>
        <taxon>Betaproteobacteria</taxon>
        <taxon>Burkholderiales</taxon>
        <taxon>Comamonadaceae</taxon>
        <taxon>Variovorax</taxon>
    </lineage>
</organism>
<reference evidence="2 3" key="1">
    <citation type="submission" date="2024-03" db="EMBL/GenBank/DDBJ databases">
        <title>Novel species of the genus Variovorax.</title>
        <authorList>
            <person name="Liu Q."/>
            <person name="Xin Y.-H."/>
        </authorList>
    </citation>
    <scope>NUCLEOTIDE SEQUENCE [LARGE SCALE GENOMIC DNA]</scope>
    <source>
        <strain evidence="2 3">KACC 18901</strain>
    </source>
</reference>
<feature type="transmembrane region" description="Helical" evidence="1">
    <location>
        <begin position="90"/>
        <end position="113"/>
    </location>
</feature>
<feature type="transmembrane region" description="Helical" evidence="1">
    <location>
        <begin position="125"/>
        <end position="147"/>
    </location>
</feature>
<dbReference type="Proteomes" id="UP001367030">
    <property type="component" value="Unassembled WGS sequence"/>
</dbReference>